<dbReference type="RefSeq" id="XP_058335183.1">
    <property type="nucleotide sequence ID" value="XM_058472042.1"/>
</dbReference>
<feature type="signal peptide" evidence="11">
    <location>
        <begin position="1"/>
        <end position="20"/>
    </location>
</feature>
<dbReference type="AlphaFoldDB" id="A0A9W9TYA0"/>
<evidence type="ECO:0000259" key="12">
    <source>
        <dbReference type="PROSITE" id="PS51762"/>
    </source>
</evidence>
<reference evidence="13" key="2">
    <citation type="journal article" date="2023" name="IMA Fungus">
        <title>Comparative genomic study of the Penicillium genus elucidates a diverse pangenome and 15 lateral gene transfer events.</title>
        <authorList>
            <person name="Petersen C."/>
            <person name="Sorensen T."/>
            <person name="Nielsen M.R."/>
            <person name="Sondergaard T.E."/>
            <person name="Sorensen J.L."/>
            <person name="Fitzpatrick D.A."/>
            <person name="Frisvad J.C."/>
            <person name="Nielsen K.L."/>
        </authorList>
    </citation>
    <scope>NUCLEOTIDE SEQUENCE</scope>
    <source>
        <strain evidence="13">IBT 19713</strain>
    </source>
</reference>
<evidence type="ECO:0000256" key="10">
    <source>
        <dbReference type="SAM" id="MobiDB-lite"/>
    </source>
</evidence>
<proteinExistence type="inferred from homology"/>
<feature type="compositionally biased region" description="Basic residues" evidence="10">
    <location>
        <begin position="330"/>
        <end position="341"/>
    </location>
</feature>
<dbReference type="PANTHER" id="PTHR10963:SF24">
    <property type="entry name" value="GLYCOSIDASE C21B10.07-RELATED"/>
    <property type="match status" value="1"/>
</dbReference>
<feature type="region of interest" description="Disordered" evidence="10">
    <location>
        <begin position="317"/>
        <end position="341"/>
    </location>
</feature>
<comment type="catalytic activity">
    <reaction evidence="1">
        <text>Endohydrolysis of (1-&gt;3)- or (1-&gt;4)-linkages in beta-D-glucans when the glucose residue whose reducing group is involved in the linkage to be hydrolyzed is itself substituted at C-3.</text>
        <dbReference type="EC" id="3.2.1.6"/>
    </reaction>
</comment>
<keyword evidence="11" id="KW-0732">Signal</keyword>
<dbReference type="OrthoDB" id="192832at2759"/>
<name>A0A9W9TYA0_9EURO</name>
<dbReference type="SUPFAM" id="SSF49899">
    <property type="entry name" value="Concanavalin A-like lectins/glucanases"/>
    <property type="match status" value="1"/>
</dbReference>
<keyword evidence="14" id="KW-1185">Reference proteome</keyword>
<dbReference type="InterPro" id="IPR050546">
    <property type="entry name" value="Glycosyl_Hydrlase_16"/>
</dbReference>
<dbReference type="PROSITE" id="PS51762">
    <property type="entry name" value="GH16_2"/>
    <property type="match status" value="1"/>
</dbReference>
<keyword evidence="6" id="KW-0472">Membrane</keyword>
<evidence type="ECO:0000313" key="13">
    <source>
        <dbReference type="EMBL" id="KAJ5247762.1"/>
    </source>
</evidence>
<organism evidence="13 14">
    <name type="scientific">Penicillium chermesinum</name>
    <dbReference type="NCBI Taxonomy" id="63820"/>
    <lineage>
        <taxon>Eukaryota</taxon>
        <taxon>Fungi</taxon>
        <taxon>Dikarya</taxon>
        <taxon>Ascomycota</taxon>
        <taxon>Pezizomycotina</taxon>
        <taxon>Eurotiomycetes</taxon>
        <taxon>Eurotiomycetidae</taxon>
        <taxon>Eurotiales</taxon>
        <taxon>Aspergillaceae</taxon>
        <taxon>Penicillium</taxon>
    </lineage>
</organism>
<dbReference type="FunFam" id="2.60.120.200:FF:000114">
    <property type="entry name" value="Probable endo-1,3(4)-beta-glucanase NFIA_089530"/>
    <property type="match status" value="1"/>
</dbReference>
<keyword evidence="9" id="KW-0326">Glycosidase</keyword>
<evidence type="ECO:0000256" key="3">
    <source>
        <dbReference type="ARBA" id="ARBA00006865"/>
    </source>
</evidence>
<evidence type="ECO:0000256" key="11">
    <source>
        <dbReference type="SAM" id="SignalP"/>
    </source>
</evidence>
<evidence type="ECO:0000256" key="2">
    <source>
        <dbReference type="ARBA" id="ARBA00004609"/>
    </source>
</evidence>
<keyword evidence="7" id="KW-0378">Hydrolase</keyword>
<dbReference type="EC" id="3.2.1.6" evidence="4"/>
<reference evidence="13" key="1">
    <citation type="submission" date="2022-11" db="EMBL/GenBank/DDBJ databases">
        <authorList>
            <person name="Petersen C."/>
        </authorList>
    </citation>
    <scope>NUCLEOTIDE SEQUENCE</scope>
    <source>
        <strain evidence="13">IBT 19713</strain>
    </source>
</reference>
<dbReference type="GO" id="GO:0098552">
    <property type="term" value="C:side of membrane"/>
    <property type="evidence" value="ECO:0007669"/>
    <property type="project" value="UniProtKB-KW"/>
</dbReference>
<dbReference type="EMBL" id="JAPQKS010000002">
    <property type="protein sequence ID" value="KAJ5247762.1"/>
    <property type="molecule type" value="Genomic_DNA"/>
</dbReference>
<dbReference type="InterPro" id="IPR013320">
    <property type="entry name" value="ConA-like_dom_sf"/>
</dbReference>
<keyword evidence="6" id="KW-0325">Glycoprotein</keyword>
<keyword evidence="6" id="KW-0336">GPI-anchor</keyword>
<evidence type="ECO:0000256" key="7">
    <source>
        <dbReference type="ARBA" id="ARBA00022801"/>
    </source>
</evidence>
<comment type="subcellular location">
    <subcellularLocation>
        <location evidence="2">Cell membrane</location>
        <topology evidence="2">Lipid-anchor</topology>
        <topology evidence="2">GPI-anchor</topology>
    </subcellularLocation>
</comment>
<comment type="similarity">
    <text evidence="3">Belongs to the glycosyl hydrolase 16 family.</text>
</comment>
<gene>
    <name evidence="13" type="ORF">N7468_002745</name>
</gene>
<dbReference type="GO" id="GO:0009251">
    <property type="term" value="P:glucan catabolic process"/>
    <property type="evidence" value="ECO:0007669"/>
    <property type="project" value="TreeGrafter"/>
</dbReference>
<dbReference type="GO" id="GO:0005886">
    <property type="term" value="C:plasma membrane"/>
    <property type="evidence" value="ECO:0007669"/>
    <property type="project" value="UniProtKB-SubCell"/>
</dbReference>
<evidence type="ECO:0000256" key="6">
    <source>
        <dbReference type="ARBA" id="ARBA00022622"/>
    </source>
</evidence>
<dbReference type="Gene3D" id="2.60.120.200">
    <property type="match status" value="1"/>
</dbReference>
<evidence type="ECO:0000256" key="8">
    <source>
        <dbReference type="ARBA" id="ARBA00023288"/>
    </source>
</evidence>
<dbReference type="GeneID" id="83199345"/>
<dbReference type="CDD" id="cd02181">
    <property type="entry name" value="GH16_fungal_Lam16A_glucanase"/>
    <property type="match status" value="1"/>
</dbReference>
<comment type="caution">
    <text evidence="13">The sequence shown here is derived from an EMBL/GenBank/DDBJ whole genome shotgun (WGS) entry which is preliminary data.</text>
</comment>
<evidence type="ECO:0000256" key="4">
    <source>
        <dbReference type="ARBA" id="ARBA00012599"/>
    </source>
</evidence>
<keyword evidence="8" id="KW-0449">Lipoprotein</keyword>
<dbReference type="InterPro" id="IPR000757">
    <property type="entry name" value="Beta-glucanase-like"/>
</dbReference>
<feature type="chain" id="PRO_5040983802" description="endo-1,3(4)-beta-glucanase" evidence="11">
    <location>
        <begin position="21"/>
        <end position="341"/>
    </location>
</feature>
<evidence type="ECO:0000256" key="5">
    <source>
        <dbReference type="ARBA" id="ARBA00022475"/>
    </source>
</evidence>
<evidence type="ECO:0000256" key="1">
    <source>
        <dbReference type="ARBA" id="ARBA00000124"/>
    </source>
</evidence>
<evidence type="ECO:0000256" key="9">
    <source>
        <dbReference type="ARBA" id="ARBA00023295"/>
    </source>
</evidence>
<protein>
    <recommendedName>
        <fullName evidence="4">endo-1,3(4)-beta-glucanase</fullName>
        <ecNumber evidence="4">3.2.1.6</ecNumber>
    </recommendedName>
</protein>
<dbReference type="GO" id="GO:0052861">
    <property type="term" value="F:endo-1,3(4)-beta-glucanase activity"/>
    <property type="evidence" value="ECO:0007669"/>
    <property type="project" value="UniProtKB-EC"/>
</dbReference>
<sequence length="341" mass="36750">MLVSSEIIPALGLFLGLTTATYTLQDDYGTNQTFFSKFDFFTSPDPTHGYVEYVDRATAQSAGLISASSGSVYLGVDTSNVASSPGRQSVRLTSKKAYNHGLVILDLEHMPGSVCGSWPAFWMIGTVPPTAGEIDIIEGISDYTTNEVTLHTNEDGCSIQNSGFSGSLDTSECYIYTKSDGSGGCGIIDPSKQSYGDGFNAAGGGVFATEWTSDGVHVWRFSNSSIPADISSGRPNPSTWGTPVASFAGNCDFDAQFNNLHIVFDITFCGDWAGSEWSSDSCTSKAPTCQDFVQNHPKAFTESYWRVRSLKVYTNDRSTKRSAGTNTIPKVRRRGGHKYGM</sequence>
<dbReference type="Proteomes" id="UP001150941">
    <property type="component" value="Unassembled WGS sequence"/>
</dbReference>
<accession>A0A9W9TYA0</accession>
<dbReference type="Pfam" id="PF26113">
    <property type="entry name" value="GH16_XgeA"/>
    <property type="match status" value="1"/>
</dbReference>
<dbReference type="PANTHER" id="PTHR10963">
    <property type="entry name" value="GLYCOSYL HYDROLASE-RELATED"/>
    <property type="match status" value="1"/>
</dbReference>
<evidence type="ECO:0000313" key="14">
    <source>
        <dbReference type="Proteomes" id="UP001150941"/>
    </source>
</evidence>
<feature type="domain" description="GH16" evidence="12">
    <location>
        <begin position="17"/>
        <end position="281"/>
    </location>
</feature>
<keyword evidence="5" id="KW-1003">Cell membrane</keyword>